<dbReference type="EMBL" id="QUSK01000015">
    <property type="protein sequence ID" value="RGD76214.1"/>
    <property type="molecule type" value="Genomic_DNA"/>
</dbReference>
<organism evidence="1 2">
    <name type="scientific">Faecalicoccus pleomorphus</name>
    <dbReference type="NCBI Taxonomy" id="1323"/>
    <lineage>
        <taxon>Bacteria</taxon>
        <taxon>Bacillati</taxon>
        <taxon>Bacillota</taxon>
        <taxon>Erysipelotrichia</taxon>
        <taxon>Erysipelotrichales</taxon>
        <taxon>Erysipelotrichaceae</taxon>
        <taxon>Faecalicoccus</taxon>
    </lineage>
</organism>
<protein>
    <recommendedName>
        <fullName evidence="3">MmcQ family protein</fullName>
    </recommendedName>
</protein>
<accession>A0A3E3E3P1</accession>
<dbReference type="InterPro" id="IPR058532">
    <property type="entry name" value="YjbR/MT2646/Rv2570-like"/>
</dbReference>
<proteinExistence type="predicted"/>
<dbReference type="SUPFAM" id="SSF142906">
    <property type="entry name" value="YjbR-like"/>
    <property type="match status" value="1"/>
</dbReference>
<dbReference type="Proteomes" id="UP000260721">
    <property type="component" value="Unassembled WGS sequence"/>
</dbReference>
<dbReference type="Pfam" id="PF04237">
    <property type="entry name" value="YjbR"/>
    <property type="match status" value="1"/>
</dbReference>
<dbReference type="PANTHER" id="PTHR35145:SF1">
    <property type="entry name" value="CYTOPLASMIC PROTEIN"/>
    <property type="match status" value="1"/>
</dbReference>
<dbReference type="InterPro" id="IPR007351">
    <property type="entry name" value="YjbR"/>
</dbReference>
<evidence type="ECO:0000313" key="1">
    <source>
        <dbReference type="EMBL" id="RGD76214.1"/>
    </source>
</evidence>
<reference evidence="1 2" key="1">
    <citation type="submission" date="2018-08" db="EMBL/GenBank/DDBJ databases">
        <title>A genome reference for cultivated species of the human gut microbiota.</title>
        <authorList>
            <person name="Zou Y."/>
            <person name="Xue W."/>
            <person name="Luo G."/>
        </authorList>
    </citation>
    <scope>NUCLEOTIDE SEQUENCE [LARGE SCALE GENOMIC DNA]</scope>
    <source>
        <strain evidence="1 2">TF08-11</strain>
    </source>
</reference>
<gene>
    <name evidence="1" type="ORF">DXC78_07775</name>
</gene>
<dbReference type="InterPro" id="IPR038056">
    <property type="entry name" value="YjbR-like_sf"/>
</dbReference>
<dbReference type="Gene3D" id="3.90.1150.30">
    <property type="match status" value="1"/>
</dbReference>
<sequence length="359" mass="42565">MIHKVPYHRAWKSYWSVWEKTMLEDEIFKKYTVDWNLLVSYGFIKEEKGYCYVRNQVPGFKAIVFVFKDGHVKGTIWDTALDEEYVNYRIESQNGTFVSEIREAYIALLKDIRAHCFKETPFVSRQANRIAQRILEEYQVSPEFLWKRDPLSGVFRHPKNGKWFGIIQHIKADKLKEKAPGFIDILNVKLDEQCAVKILEPGFYPAYHMNKKSWISVCLDDTLSDEEIMDVVKQSYMINSPDPYWLVPANAKYYDMVHIFDNTDTTLWKQSVPMYEKDIVFLYVSSPYSSIFYQCEIIEANLDHVFEDENIHMQKAMRLKLKKRYDISEFTLERLKEYGIKSVRGPRHVPKALVKLLKE</sequence>
<dbReference type="PANTHER" id="PTHR35145">
    <property type="entry name" value="CYTOPLASMIC PROTEIN-RELATED"/>
    <property type="match status" value="1"/>
</dbReference>
<evidence type="ECO:0000313" key="2">
    <source>
        <dbReference type="Proteomes" id="UP000260721"/>
    </source>
</evidence>
<name>A0A3E3E3P1_9FIRM</name>
<dbReference type="AlphaFoldDB" id="A0A3E3E3P1"/>
<dbReference type="STRING" id="1123313.GCA_000420345_01517"/>
<comment type="caution">
    <text evidence="1">The sequence shown here is derived from an EMBL/GenBank/DDBJ whole genome shotgun (WGS) entry which is preliminary data.</text>
</comment>
<evidence type="ECO:0008006" key="3">
    <source>
        <dbReference type="Google" id="ProtNLM"/>
    </source>
</evidence>